<sequence length="105" mass="11981">MADIIKLPDNLISNDDRQKLESYGAHEIARGRATRFHWTESEQGDPLFEIYRGGAVEELVLQIGRHREQDEYYALDPSGQDLTSGSLDHVMAQLDRKLAWDHGES</sequence>
<dbReference type="Proteomes" id="UP000319148">
    <property type="component" value="Unassembled WGS sequence"/>
</dbReference>
<dbReference type="OrthoDB" id="8480594at2"/>
<comment type="caution">
    <text evidence="1">The sequence shown here is derived from an EMBL/GenBank/DDBJ whole genome shotgun (WGS) entry which is preliminary data.</text>
</comment>
<keyword evidence="2" id="KW-1185">Reference proteome</keyword>
<evidence type="ECO:0000313" key="1">
    <source>
        <dbReference type="EMBL" id="TPD61718.1"/>
    </source>
</evidence>
<protein>
    <submittedName>
        <fullName evidence="1">Uncharacterized protein</fullName>
    </submittedName>
</protein>
<gene>
    <name evidence="1" type="ORF">FIV46_05785</name>
</gene>
<organism evidence="1 2">
    <name type="scientific">Emcibacter nanhaiensis</name>
    <dbReference type="NCBI Taxonomy" id="1505037"/>
    <lineage>
        <taxon>Bacteria</taxon>
        <taxon>Pseudomonadati</taxon>
        <taxon>Pseudomonadota</taxon>
        <taxon>Alphaproteobacteria</taxon>
        <taxon>Emcibacterales</taxon>
        <taxon>Emcibacteraceae</taxon>
        <taxon>Emcibacter</taxon>
    </lineage>
</organism>
<evidence type="ECO:0000313" key="2">
    <source>
        <dbReference type="Proteomes" id="UP000319148"/>
    </source>
</evidence>
<accession>A0A501PNH9</accession>
<reference evidence="2" key="1">
    <citation type="submission" date="2019-06" db="EMBL/GenBank/DDBJ databases">
        <title>The complete genome of Emcibacter congregatus ZYLT.</title>
        <authorList>
            <person name="Zhao Z."/>
        </authorList>
    </citation>
    <scope>NUCLEOTIDE SEQUENCE [LARGE SCALE GENOMIC DNA]</scope>
    <source>
        <strain evidence="2">MCCC 1A06723</strain>
    </source>
</reference>
<dbReference type="AlphaFoldDB" id="A0A501PNH9"/>
<proteinExistence type="predicted"/>
<name>A0A501PNH9_9PROT</name>
<dbReference type="EMBL" id="VFIY01000005">
    <property type="protein sequence ID" value="TPD61718.1"/>
    <property type="molecule type" value="Genomic_DNA"/>
</dbReference>
<dbReference type="RefSeq" id="WP_139939338.1">
    <property type="nucleotide sequence ID" value="NZ_JBHSYP010000003.1"/>
</dbReference>